<dbReference type="Pfam" id="PF05726">
    <property type="entry name" value="Pirin_C"/>
    <property type="match status" value="1"/>
</dbReference>
<dbReference type="EMBL" id="CP063450">
    <property type="protein sequence ID" value="QOV98833.1"/>
    <property type="molecule type" value="Genomic_DNA"/>
</dbReference>
<keyword evidence="3" id="KW-1185">Reference proteome</keyword>
<dbReference type="InterPro" id="IPR014710">
    <property type="entry name" value="RmlC-like_jellyroll"/>
</dbReference>
<organism evidence="2 3">
    <name type="scientific">Rhodococcus pyridinivorans</name>
    <dbReference type="NCBI Taxonomy" id="103816"/>
    <lineage>
        <taxon>Bacteria</taxon>
        <taxon>Bacillati</taxon>
        <taxon>Actinomycetota</taxon>
        <taxon>Actinomycetes</taxon>
        <taxon>Mycobacteriales</taxon>
        <taxon>Nocardiaceae</taxon>
        <taxon>Rhodococcus</taxon>
    </lineage>
</organism>
<evidence type="ECO:0000313" key="2">
    <source>
        <dbReference type="EMBL" id="QOV98833.1"/>
    </source>
</evidence>
<dbReference type="Proteomes" id="UP000593818">
    <property type="component" value="Chromosome"/>
</dbReference>
<protein>
    <recommendedName>
        <fullName evidence="1">Pirin C-terminal domain-containing protein</fullName>
    </recommendedName>
</protein>
<evidence type="ECO:0000313" key="3">
    <source>
        <dbReference type="Proteomes" id="UP000593818"/>
    </source>
</evidence>
<gene>
    <name evidence="2" type="ORF">INP59_24110</name>
</gene>
<dbReference type="AlphaFoldDB" id="A0A7M2XN40"/>
<dbReference type="InterPro" id="IPR011051">
    <property type="entry name" value="RmlC_Cupin_sf"/>
</dbReference>
<dbReference type="SUPFAM" id="SSF51182">
    <property type="entry name" value="RmlC-like cupins"/>
    <property type="match status" value="1"/>
</dbReference>
<accession>A0A7M2XN40</accession>
<dbReference type="PANTHER" id="PTHR43594:SF1">
    <property type="entry name" value="QUERCETIN 2,3-DIOXYGENASE PA2418-RELATED"/>
    <property type="match status" value="1"/>
</dbReference>
<dbReference type="InterPro" id="IPR053186">
    <property type="entry name" value="QDO-related"/>
</dbReference>
<dbReference type="Gene3D" id="2.60.120.10">
    <property type="entry name" value="Jelly Rolls"/>
    <property type="match status" value="2"/>
</dbReference>
<sequence length="109" mass="12013">MSRYIKRYHFGTAFGTKRCEVRLSFPLLAHLPALRSGCTHAGSSTIDIDTTDGDTPARILTFSGPPIGEPVVLGGPFVMNTKVEITNAFEDFHAGKFGDIPRRSRLQYL</sequence>
<proteinExistence type="predicted"/>
<feature type="domain" description="Pirin C-terminal" evidence="1">
    <location>
        <begin position="51"/>
        <end position="98"/>
    </location>
</feature>
<dbReference type="PANTHER" id="PTHR43594">
    <property type="entry name" value="QUERCETIN 2,3-DIOXYGENASE"/>
    <property type="match status" value="1"/>
</dbReference>
<dbReference type="InterPro" id="IPR008778">
    <property type="entry name" value="Pirin_C_dom"/>
</dbReference>
<reference evidence="2 3" key="1">
    <citation type="submission" date="2020-10" db="EMBL/GenBank/DDBJ databases">
        <title>Whole genome sequence of oil-degrading bacteria Rhodococcus pyridinivorans strain 5Ap.</title>
        <authorList>
            <person name="Akhremchuk A.E."/>
            <person name="Valentovich L.N."/>
            <person name="Charniauskaya M.I."/>
            <person name="Bukliarevich H.A."/>
            <person name="Titok M.A."/>
        </authorList>
    </citation>
    <scope>NUCLEOTIDE SEQUENCE [LARGE SCALE GENOMIC DNA]</scope>
    <source>
        <strain evidence="2 3">5Ap</strain>
    </source>
</reference>
<name>A0A7M2XN40_9NOCA</name>
<evidence type="ECO:0000259" key="1">
    <source>
        <dbReference type="Pfam" id="PF05726"/>
    </source>
</evidence>